<evidence type="ECO:0000256" key="1">
    <source>
        <dbReference type="ARBA" id="ARBA00022649"/>
    </source>
</evidence>
<dbReference type="Proteomes" id="UP000189940">
    <property type="component" value="Unassembled WGS sequence"/>
</dbReference>
<organism evidence="2 3">
    <name type="scientific">Nitrobacter vulgaris</name>
    <dbReference type="NCBI Taxonomy" id="29421"/>
    <lineage>
        <taxon>Bacteria</taxon>
        <taxon>Pseudomonadati</taxon>
        <taxon>Pseudomonadota</taxon>
        <taxon>Alphaproteobacteria</taxon>
        <taxon>Hyphomicrobiales</taxon>
        <taxon>Nitrobacteraceae</taxon>
        <taxon>Nitrobacter</taxon>
    </lineage>
</organism>
<dbReference type="RefSeq" id="WP_079445493.1">
    <property type="nucleotide sequence ID" value="NZ_MWPQ01000005.1"/>
</dbReference>
<dbReference type="EMBL" id="MWPQ01000005">
    <property type="protein sequence ID" value="OPH84355.1"/>
    <property type="molecule type" value="Genomic_DNA"/>
</dbReference>
<keyword evidence="1" id="KW-1277">Toxin-antitoxin system</keyword>
<evidence type="ECO:0000313" key="2">
    <source>
        <dbReference type="EMBL" id="OPH84355.1"/>
    </source>
</evidence>
<proteinExistence type="predicted"/>
<dbReference type="InterPro" id="IPR007712">
    <property type="entry name" value="RelE/ParE_toxin"/>
</dbReference>
<protein>
    <recommendedName>
        <fullName evidence="4">Plasmid stabilization protein</fullName>
    </recommendedName>
</protein>
<name>A0A1V4I2L6_NITVU</name>
<keyword evidence="3" id="KW-1185">Reference proteome</keyword>
<sequence length="102" mass="11918">MSRKVVFLRRAENQMADLGYYIAMEAGLAIANGYLDRIYAMCMSLADFPERGRSREDILSGLRTITMERRVTIAYRLRKQRVEIVGVLYAGQELRRTLRKRK</sequence>
<gene>
    <name evidence="2" type="ORF">B2M20_02330</name>
</gene>
<dbReference type="Gene3D" id="3.30.2310.20">
    <property type="entry name" value="RelE-like"/>
    <property type="match status" value="1"/>
</dbReference>
<reference evidence="2 3" key="1">
    <citation type="submission" date="2017-02" db="EMBL/GenBank/DDBJ databases">
        <title>Genome sequence of the nitrite-oxidizing bacterium Nitrobacter vulgaris strain Ab1.</title>
        <authorList>
            <person name="Mellbye B.L."/>
            <person name="Davis E.W."/>
            <person name="Spieck E."/>
            <person name="Chang J.H."/>
            <person name="Bottomley P.J."/>
            <person name="Sayavedra-Soto L.A."/>
        </authorList>
    </citation>
    <scope>NUCLEOTIDE SEQUENCE [LARGE SCALE GENOMIC DNA]</scope>
    <source>
        <strain evidence="2 3">Ab1</strain>
    </source>
</reference>
<dbReference type="AlphaFoldDB" id="A0A1V4I2L6"/>
<dbReference type="STRING" id="29421.B2M20_02330"/>
<dbReference type="Pfam" id="PF05016">
    <property type="entry name" value="ParE_toxin"/>
    <property type="match status" value="1"/>
</dbReference>
<dbReference type="OrthoDB" id="9814952at2"/>
<evidence type="ECO:0000313" key="3">
    <source>
        <dbReference type="Proteomes" id="UP000189940"/>
    </source>
</evidence>
<accession>A0A1V4I2L6</accession>
<comment type="caution">
    <text evidence="2">The sequence shown here is derived from an EMBL/GenBank/DDBJ whole genome shotgun (WGS) entry which is preliminary data.</text>
</comment>
<dbReference type="InterPro" id="IPR035093">
    <property type="entry name" value="RelE/ParE_toxin_dom_sf"/>
</dbReference>
<evidence type="ECO:0008006" key="4">
    <source>
        <dbReference type="Google" id="ProtNLM"/>
    </source>
</evidence>